<proteinExistence type="inferred from homology"/>
<evidence type="ECO:0000256" key="4">
    <source>
        <dbReference type="ARBA" id="ARBA00022723"/>
    </source>
</evidence>
<accession>A0A0G0Z400</accession>
<keyword evidence="4" id="KW-0479">Metal-binding</keyword>
<evidence type="ECO:0000256" key="5">
    <source>
        <dbReference type="ARBA" id="ARBA00022842"/>
    </source>
</evidence>
<dbReference type="SFLD" id="SFLDS00005">
    <property type="entry name" value="Isoprenoid_Synthase_Type_I"/>
    <property type="match status" value="1"/>
</dbReference>
<evidence type="ECO:0000256" key="6">
    <source>
        <dbReference type="RuleBase" id="RU004466"/>
    </source>
</evidence>
<dbReference type="SUPFAM" id="SSF48576">
    <property type="entry name" value="Terpenoid synthases"/>
    <property type="match status" value="1"/>
</dbReference>
<evidence type="ECO:0000313" key="8">
    <source>
        <dbReference type="Proteomes" id="UP000033854"/>
    </source>
</evidence>
<evidence type="ECO:0000256" key="3">
    <source>
        <dbReference type="ARBA" id="ARBA00022679"/>
    </source>
</evidence>
<comment type="similarity">
    <text evidence="2 6">Belongs to the FPP/GGPP synthase family.</text>
</comment>
<keyword evidence="5" id="KW-0460">Magnesium</keyword>
<evidence type="ECO:0000256" key="2">
    <source>
        <dbReference type="ARBA" id="ARBA00006706"/>
    </source>
</evidence>
<dbReference type="GO" id="GO:0046872">
    <property type="term" value="F:metal ion binding"/>
    <property type="evidence" value="ECO:0007669"/>
    <property type="project" value="UniProtKB-KW"/>
</dbReference>
<dbReference type="CDD" id="cd00685">
    <property type="entry name" value="Trans_IPPS_HT"/>
    <property type="match status" value="1"/>
</dbReference>
<evidence type="ECO:0000313" key="7">
    <source>
        <dbReference type="EMBL" id="KKS43465.1"/>
    </source>
</evidence>
<dbReference type="EMBL" id="LCDA01000001">
    <property type="protein sequence ID" value="KKS43465.1"/>
    <property type="molecule type" value="Genomic_DNA"/>
</dbReference>
<keyword evidence="3 6" id="KW-0808">Transferase</keyword>
<dbReference type="PROSITE" id="PS00723">
    <property type="entry name" value="POLYPRENYL_SYNTHASE_1"/>
    <property type="match status" value="1"/>
</dbReference>
<evidence type="ECO:0008006" key="9">
    <source>
        <dbReference type="Google" id="ProtNLM"/>
    </source>
</evidence>
<comment type="cofactor">
    <cofactor evidence="1">
        <name>Mg(2+)</name>
        <dbReference type="ChEBI" id="CHEBI:18420"/>
    </cofactor>
</comment>
<dbReference type="Gene3D" id="1.10.600.10">
    <property type="entry name" value="Farnesyl Diphosphate Synthase"/>
    <property type="match status" value="1"/>
</dbReference>
<dbReference type="Pfam" id="PF00348">
    <property type="entry name" value="polyprenyl_synt"/>
    <property type="match status" value="1"/>
</dbReference>
<dbReference type="AlphaFoldDB" id="A0A0G0Z400"/>
<gene>
    <name evidence="7" type="ORF">UV06_C0001G0199</name>
</gene>
<organism evidence="7 8">
    <name type="scientific">Candidatus Collierbacteria bacterium GW2011_GWA2_42_17</name>
    <dbReference type="NCBI Taxonomy" id="1618378"/>
    <lineage>
        <taxon>Bacteria</taxon>
        <taxon>Candidatus Collieribacteriota</taxon>
    </lineage>
</organism>
<evidence type="ECO:0000256" key="1">
    <source>
        <dbReference type="ARBA" id="ARBA00001946"/>
    </source>
</evidence>
<dbReference type="PANTHER" id="PTHR12001">
    <property type="entry name" value="GERANYLGERANYL PYROPHOSPHATE SYNTHASE"/>
    <property type="match status" value="1"/>
</dbReference>
<dbReference type="InterPro" id="IPR033749">
    <property type="entry name" value="Polyprenyl_synt_CS"/>
</dbReference>
<dbReference type="GO" id="GO:0008299">
    <property type="term" value="P:isoprenoid biosynthetic process"/>
    <property type="evidence" value="ECO:0007669"/>
    <property type="project" value="InterPro"/>
</dbReference>
<dbReference type="GO" id="GO:0004659">
    <property type="term" value="F:prenyltransferase activity"/>
    <property type="evidence" value="ECO:0007669"/>
    <property type="project" value="InterPro"/>
</dbReference>
<reference evidence="7 8" key="1">
    <citation type="journal article" date="2015" name="Nature">
        <title>rRNA introns, odd ribosomes, and small enigmatic genomes across a large radiation of phyla.</title>
        <authorList>
            <person name="Brown C.T."/>
            <person name="Hug L.A."/>
            <person name="Thomas B.C."/>
            <person name="Sharon I."/>
            <person name="Castelle C.J."/>
            <person name="Singh A."/>
            <person name="Wilkins M.J."/>
            <person name="Williams K.H."/>
            <person name="Banfield J.F."/>
        </authorList>
    </citation>
    <scope>NUCLEOTIDE SEQUENCE [LARGE SCALE GENOMIC DNA]</scope>
</reference>
<protein>
    <recommendedName>
        <fullName evidence="9">Polyprenyl synthetase superfamily</fullName>
    </recommendedName>
</protein>
<name>A0A0G0Z400_9BACT</name>
<dbReference type="PANTHER" id="PTHR12001:SF85">
    <property type="entry name" value="SHORT CHAIN ISOPRENYL DIPHOSPHATE SYNTHASE"/>
    <property type="match status" value="1"/>
</dbReference>
<dbReference type="InterPro" id="IPR008949">
    <property type="entry name" value="Isoprenoid_synthase_dom_sf"/>
</dbReference>
<comment type="caution">
    <text evidence="7">The sequence shown here is derived from an EMBL/GenBank/DDBJ whole genome shotgun (WGS) entry which is preliminary data.</text>
</comment>
<sequence length="362" mass="40825">MNNSLGYLAKERLEELVIKIDQRLEKYWNEEIEKEFGFEESQKKLVKKVLEHAKEHNLRAAKRLRASFVYFGYLLSGKKPGEEIWKVMEGIELVQTALLMHDDFMDEDELRRGRPTTHEYFGEGDKHYGESMAVNVGDVVLCLGYERVLSCGLDKEKVLEATKILMRGITNTAFGQIYDVTLPKLGELTEEKVLAIHRAKTSIYTFQNPLIIGGILAGLDEKVLETLKEYSFKGGVAFQLQDDVLGMFGEQEKTGKSVDSDLLQGKSTLLVAKTLELGNEAQKKALLEAWGNKEATEGEIKKAKMAIKESGSFAYSVDKAKQLAREAVEIAESLNKNNLNREAKEAIDYLKGIADYIVTREI</sequence>
<dbReference type="InterPro" id="IPR000092">
    <property type="entry name" value="Polyprenyl_synt"/>
</dbReference>
<dbReference type="Proteomes" id="UP000033854">
    <property type="component" value="Unassembled WGS sequence"/>
</dbReference>